<evidence type="ECO:0000256" key="1">
    <source>
        <dbReference type="SAM" id="Coils"/>
    </source>
</evidence>
<feature type="coiled-coil region" evidence="1">
    <location>
        <begin position="850"/>
        <end position="915"/>
    </location>
</feature>
<keyword evidence="1" id="KW-0175">Coiled coil</keyword>
<comment type="caution">
    <text evidence="2">The sequence shown here is derived from an EMBL/GenBank/DDBJ whole genome shotgun (WGS) entry which is preliminary data.</text>
</comment>
<organism evidence="2 3">
    <name type="scientific">Pelagibaculum spongiae</name>
    <dbReference type="NCBI Taxonomy" id="2080658"/>
    <lineage>
        <taxon>Bacteria</taxon>
        <taxon>Pseudomonadati</taxon>
        <taxon>Pseudomonadota</taxon>
        <taxon>Gammaproteobacteria</taxon>
        <taxon>Oceanospirillales</taxon>
        <taxon>Pelagibaculum</taxon>
    </lineage>
</organism>
<dbReference type="AlphaFoldDB" id="A0A2V1GSS1"/>
<proteinExistence type="predicted"/>
<keyword evidence="3" id="KW-1185">Reference proteome</keyword>
<dbReference type="EMBL" id="QDDL01000005">
    <property type="protein sequence ID" value="PVZ68342.1"/>
    <property type="molecule type" value="Genomic_DNA"/>
</dbReference>
<name>A0A2V1GSS1_9GAMM</name>
<dbReference type="Pfam" id="PF05359">
    <property type="entry name" value="DUF748"/>
    <property type="match status" value="1"/>
</dbReference>
<reference evidence="2 3" key="1">
    <citation type="submission" date="2018-04" db="EMBL/GenBank/DDBJ databases">
        <title>Thalassorhabdus spongiae gen. nov., sp. nov., isolated from a marine sponge in South-West Iceland.</title>
        <authorList>
            <person name="Knobloch S."/>
            <person name="Daussin A."/>
            <person name="Johannsson R."/>
            <person name="Marteinsson V.T."/>
        </authorList>
    </citation>
    <scope>NUCLEOTIDE SEQUENCE [LARGE SCALE GENOMIC DNA]</scope>
    <source>
        <strain evidence="2 3">Hp12</strain>
    </source>
</reference>
<dbReference type="OrthoDB" id="6114420at2"/>
<evidence type="ECO:0000313" key="3">
    <source>
        <dbReference type="Proteomes" id="UP000244906"/>
    </source>
</evidence>
<dbReference type="InterPro" id="IPR008023">
    <property type="entry name" value="DUF748"/>
</dbReference>
<sequence>MKKTNKILASSLAVTGLLLWGLPEAIRFAGQHWLTEQGFSPAKISDIDLNLFAGTLSVTGLEIGRQGKPEISIGYVAADLNVAALFRRQIHIAQLSLKSTDLQPTRLADGRFQLAFVQPEASADAQVDTTIKTTAPVAETTDSEPWQFGIDQLMIDQLLVSFTDQQPPKPAKVDFKLQQLALSQLYSWQPAQPAQLKITAQLNQTPLELSGQLQPFASPIKAKLNLQHQDLQLAAFQPWLPADLTVSGWLANALSVDLAFDPEQSDQIELDFSSQPVLKKLQLTFNQSEQQSSLSFDHLQLNVDGDLKQQQLTVNPELTIKNIHLEQAPHTVQLAELSLKRSKITSDLKTEAFNVLLEPLQLQQLAIATEKQLQLAVDKIKLQQLSANKTQTIDVKLNDFSINQLMVNHQQKPLTGFADFSIQQVEVTAFNPQNAQFSASLEQLALNQLVLQQAQQNWLQLNALSLDRATFAPVTSGALTDTANPQLNTAQPVITLGSLQLKQLTGELQRQADGAIPLLDQWLARINLIADNAQTPESVAVETVSAETAQETVLQTTEQSQPQSKVALEEKSGLPIVLQQFHLDGAFKFTDLQAEPNLKTMLQLTKLDISDLNTADSEHFSPIALAANIGEYGEIIVDGEIAPISQKIKLKGEIKNIELPIFTGYIEPMLGYQISLGQLNNRFELTLADQNLQLENNILLKQLEMEPVDQAVIDRVSKQLTMPIDKALSFLRNSDNNIELSLPVAGPLDDLSVDTGDIIATATTNAIKEASISYLKHLLQPWGTAITLAQYAGELLSEVSLDPVAFDAGSSELNLQGTDYLGKLALLTQQRPDLQLKLCGVASNNDRQWFEQQRFEKEKLEQQLLAQQESEKTDLVESKPTEVASNSAKNTAEEIKLAEQQLAAQVAQITEQLNQVAKLRGDGVKRYLVEQQGIDPGRLLLCKPKLENEALPSVAVGI</sequence>
<protein>
    <recommendedName>
        <fullName evidence="4">DUF748 domain-containing protein</fullName>
    </recommendedName>
</protein>
<evidence type="ECO:0008006" key="4">
    <source>
        <dbReference type="Google" id="ProtNLM"/>
    </source>
</evidence>
<dbReference type="RefSeq" id="WP_116687668.1">
    <property type="nucleotide sequence ID" value="NZ_CAWNYD010000005.1"/>
</dbReference>
<accession>A0A2V1GSS1</accession>
<evidence type="ECO:0000313" key="2">
    <source>
        <dbReference type="EMBL" id="PVZ68342.1"/>
    </source>
</evidence>
<gene>
    <name evidence="2" type="ORF">DC094_13740</name>
</gene>
<dbReference type="Proteomes" id="UP000244906">
    <property type="component" value="Unassembled WGS sequence"/>
</dbReference>